<dbReference type="AlphaFoldDB" id="A0A423XAB0"/>
<dbReference type="OrthoDB" id="3443479at2759"/>
<gene>
    <name evidence="1" type="ORF">VMCG_00009</name>
</gene>
<protein>
    <submittedName>
        <fullName evidence="1">Uncharacterized protein</fullName>
    </submittedName>
</protein>
<proteinExistence type="predicted"/>
<keyword evidence="2" id="KW-1185">Reference proteome</keyword>
<dbReference type="EMBL" id="LKEA01000001">
    <property type="protein sequence ID" value="ROW12845.1"/>
    <property type="molecule type" value="Genomic_DNA"/>
</dbReference>
<organism evidence="1 2">
    <name type="scientific">Cytospora schulzeri</name>
    <dbReference type="NCBI Taxonomy" id="448051"/>
    <lineage>
        <taxon>Eukaryota</taxon>
        <taxon>Fungi</taxon>
        <taxon>Dikarya</taxon>
        <taxon>Ascomycota</taxon>
        <taxon>Pezizomycotina</taxon>
        <taxon>Sordariomycetes</taxon>
        <taxon>Sordariomycetidae</taxon>
        <taxon>Diaporthales</taxon>
        <taxon>Cytosporaceae</taxon>
        <taxon>Cytospora</taxon>
    </lineage>
</organism>
<evidence type="ECO:0000313" key="1">
    <source>
        <dbReference type="EMBL" id="ROW12845.1"/>
    </source>
</evidence>
<sequence length="157" mass="16853">MCIYIQTIPLCGHPPPTIHAYASCTNVLAQLMRITEAEAWEPGELDRVPFEMGDDCDPRPDNIYVLYSDDYCGWECRNNACRLAAEFGGLGGRGEDDGFGSGGMLPAYDTAGFDMERGKYMMGGGGGGAGHRPMVMGMPGAKYGPGSERLGIGWRTA</sequence>
<evidence type="ECO:0000313" key="2">
    <source>
        <dbReference type="Proteomes" id="UP000283895"/>
    </source>
</evidence>
<comment type="caution">
    <text evidence="1">The sequence shown here is derived from an EMBL/GenBank/DDBJ whole genome shotgun (WGS) entry which is preliminary data.</text>
</comment>
<name>A0A423XAB0_9PEZI</name>
<dbReference type="Proteomes" id="UP000283895">
    <property type="component" value="Unassembled WGS sequence"/>
</dbReference>
<reference evidence="1 2" key="1">
    <citation type="submission" date="2015-09" db="EMBL/GenBank/DDBJ databases">
        <title>Host preference determinants of Valsa canker pathogens revealed by comparative genomics.</title>
        <authorList>
            <person name="Yin Z."/>
            <person name="Huang L."/>
        </authorList>
    </citation>
    <scope>NUCLEOTIDE SEQUENCE [LARGE SCALE GENOMIC DNA]</scope>
    <source>
        <strain evidence="1 2">03-1</strain>
    </source>
</reference>
<accession>A0A423XAB0</accession>